<protein>
    <submittedName>
        <fullName evidence="1">Uncharacterized protein</fullName>
    </submittedName>
</protein>
<dbReference type="Proteomes" id="UP000193922">
    <property type="component" value="Unassembled WGS sequence"/>
</dbReference>
<keyword evidence="2" id="KW-1185">Reference proteome</keyword>
<gene>
    <name evidence="1" type="ORF">DL89DRAFT_268410</name>
</gene>
<sequence length="67" mass="7439">MTSSAAIAVTQMCIQIEKRQESRCCFLHTCLGADFPCHAGGRARNRRIMQTYLCAVDGRVGHWPGQV</sequence>
<evidence type="ECO:0000313" key="2">
    <source>
        <dbReference type="Proteomes" id="UP000193922"/>
    </source>
</evidence>
<reference evidence="1 2" key="1">
    <citation type="submission" date="2016-07" db="EMBL/GenBank/DDBJ databases">
        <title>Pervasive Adenine N6-methylation of Active Genes in Fungi.</title>
        <authorList>
            <consortium name="DOE Joint Genome Institute"/>
            <person name="Mondo S.J."/>
            <person name="Dannebaum R.O."/>
            <person name="Kuo R.C."/>
            <person name="Labutti K."/>
            <person name="Haridas S."/>
            <person name="Kuo A."/>
            <person name="Salamov A."/>
            <person name="Ahrendt S.R."/>
            <person name="Lipzen A."/>
            <person name="Sullivan W."/>
            <person name="Andreopoulos W.B."/>
            <person name="Clum A."/>
            <person name="Lindquist E."/>
            <person name="Daum C."/>
            <person name="Ramamoorthy G.K."/>
            <person name="Gryganskyi A."/>
            <person name="Culley D."/>
            <person name="Magnuson J.K."/>
            <person name="James T.Y."/>
            <person name="O'Malley M.A."/>
            <person name="Stajich J.E."/>
            <person name="Spatafora J.W."/>
            <person name="Visel A."/>
            <person name="Grigoriev I.V."/>
        </authorList>
    </citation>
    <scope>NUCLEOTIDE SEQUENCE [LARGE SCALE GENOMIC DNA]</scope>
    <source>
        <strain evidence="1 2">ATCC 12442</strain>
    </source>
</reference>
<dbReference type="AlphaFoldDB" id="A0A1Y1W5E2"/>
<name>A0A1Y1W5E2_9FUNG</name>
<accession>A0A1Y1W5E2</accession>
<organism evidence="1 2">
    <name type="scientific">Linderina pennispora</name>
    <dbReference type="NCBI Taxonomy" id="61395"/>
    <lineage>
        <taxon>Eukaryota</taxon>
        <taxon>Fungi</taxon>
        <taxon>Fungi incertae sedis</taxon>
        <taxon>Zoopagomycota</taxon>
        <taxon>Kickxellomycotina</taxon>
        <taxon>Kickxellomycetes</taxon>
        <taxon>Kickxellales</taxon>
        <taxon>Kickxellaceae</taxon>
        <taxon>Linderina</taxon>
    </lineage>
</organism>
<feature type="non-terminal residue" evidence="1">
    <location>
        <position position="67"/>
    </location>
</feature>
<dbReference type="EMBL" id="MCFD01000009">
    <property type="protein sequence ID" value="ORX68612.1"/>
    <property type="molecule type" value="Genomic_DNA"/>
</dbReference>
<comment type="caution">
    <text evidence="1">The sequence shown here is derived from an EMBL/GenBank/DDBJ whole genome shotgun (WGS) entry which is preliminary data.</text>
</comment>
<proteinExistence type="predicted"/>
<dbReference type="GeneID" id="63804563"/>
<dbReference type="RefSeq" id="XP_040742394.1">
    <property type="nucleotide sequence ID" value="XM_040887915.1"/>
</dbReference>
<evidence type="ECO:0000313" key="1">
    <source>
        <dbReference type="EMBL" id="ORX68612.1"/>
    </source>
</evidence>